<evidence type="ECO:0000313" key="3">
    <source>
        <dbReference type="Proteomes" id="UP001620514"/>
    </source>
</evidence>
<dbReference type="Proteomes" id="UP001620514">
    <property type="component" value="Unassembled WGS sequence"/>
</dbReference>
<feature type="compositionally biased region" description="Basic and acidic residues" evidence="1">
    <location>
        <begin position="77"/>
        <end position="89"/>
    </location>
</feature>
<sequence>MPTFDEKVTHNDTGFGQAEVSAEAIARALGKLGWHVDPTTEEGRLRAAEFINDALSDPMKMDKIIAALDADAPLVSDDSRDNATSDPAKRFIPRTGVGEPTPADYFLMDDEPSRGRLLTALETVGRAKAIKGI</sequence>
<reference evidence="2 3" key="1">
    <citation type="submission" date="2024-11" db="EMBL/GenBank/DDBJ databases">
        <title>Using genomics to understand microbial adaptation to soil warming.</title>
        <authorList>
            <person name="Deangelis K.M. PhD."/>
        </authorList>
    </citation>
    <scope>NUCLEOTIDE SEQUENCE [LARGE SCALE GENOMIC DNA]</scope>
    <source>
        <strain evidence="2 3">GAS97</strain>
    </source>
</reference>
<evidence type="ECO:0000256" key="1">
    <source>
        <dbReference type="SAM" id="MobiDB-lite"/>
    </source>
</evidence>
<comment type="caution">
    <text evidence="2">The sequence shown here is derived from an EMBL/GenBank/DDBJ whole genome shotgun (WGS) entry which is preliminary data.</text>
</comment>
<name>A0ABW8MZ23_9BURK</name>
<organism evidence="2 3">
    <name type="scientific">Caballeronia udeis</name>
    <dbReference type="NCBI Taxonomy" id="1232866"/>
    <lineage>
        <taxon>Bacteria</taxon>
        <taxon>Pseudomonadati</taxon>
        <taxon>Pseudomonadota</taxon>
        <taxon>Betaproteobacteria</taxon>
        <taxon>Burkholderiales</taxon>
        <taxon>Burkholderiaceae</taxon>
        <taxon>Caballeronia</taxon>
    </lineage>
</organism>
<keyword evidence="3" id="KW-1185">Reference proteome</keyword>
<protein>
    <submittedName>
        <fullName evidence="2">Uncharacterized protein</fullName>
    </submittedName>
</protein>
<accession>A0ABW8MZ23</accession>
<proteinExistence type="predicted"/>
<gene>
    <name evidence="2" type="ORF">ABH943_009015</name>
</gene>
<feature type="region of interest" description="Disordered" evidence="1">
    <location>
        <begin position="75"/>
        <end position="97"/>
    </location>
</feature>
<dbReference type="RefSeq" id="WP_404615657.1">
    <property type="nucleotide sequence ID" value="NZ_JBIYDN010000071.1"/>
</dbReference>
<evidence type="ECO:0000313" key="2">
    <source>
        <dbReference type="EMBL" id="MFK4448970.1"/>
    </source>
</evidence>
<dbReference type="EMBL" id="JBIYDN010000071">
    <property type="protein sequence ID" value="MFK4448970.1"/>
    <property type="molecule type" value="Genomic_DNA"/>
</dbReference>